<dbReference type="RefSeq" id="WP_124799485.1">
    <property type="nucleotide sequence ID" value="NZ_CP034170.1"/>
</dbReference>
<proteinExistence type="predicted"/>
<dbReference type="Proteomes" id="UP000268084">
    <property type="component" value="Chromosome"/>
</dbReference>
<dbReference type="EMBL" id="CP034170">
    <property type="protein sequence ID" value="AZI58576.1"/>
    <property type="molecule type" value="Genomic_DNA"/>
</dbReference>
<feature type="compositionally biased region" description="Basic and acidic residues" evidence="1">
    <location>
        <begin position="1"/>
        <end position="11"/>
    </location>
</feature>
<evidence type="ECO:0000313" key="2">
    <source>
        <dbReference type="EMBL" id="AZI58576.1"/>
    </source>
</evidence>
<sequence>MSHTGHSHEEPAADAPVSASPVSASEVEEIPTPELTGDVVVDQKALMATALARKNAHALKRSGHLDGQNNLLGSSTPGVSKRQFRRKSGG</sequence>
<gene>
    <name evidence="2" type="ORF">EH165_10985</name>
</gene>
<name>A0A3G8ZX18_9ACTN</name>
<reference evidence="2 3" key="2">
    <citation type="submission" date="2018-12" db="EMBL/GenBank/DDBJ databases">
        <title>Nakamurella antarcticus sp. nov., isolated from Antarctica South Shetland Islands soil.</title>
        <authorList>
            <person name="Peng F."/>
        </authorList>
    </citation>
    <scope>NUCLEOTIDE SEQUENCE [LARGE SCALE GENOMIC DNA]</scope>
    <source>
        <strain evidence="2 3">S14-144</strain>
    </source>
</reference>
<dbReference type="AlphaFoldDB" id="A0A3G8ZX18"/>
<dbReference type="KEGG" id="nak:EH165_10985"/>
<feature type="compositionally biased region" description="Low complexity" evidence="1">
    <location>
        <begin position="13"/>
        <end position="25"/>
    </location>
</feature>
<accession>A0A3G8ZX18</accession>
<dbReference type="Pfam" id="PF17227">
    <property type="entry name" value="DUF5302"/>
    <property type="match status" value="1"/>
</dbReference>
<evidence type="ECO:0000313" key="3">
    <source>
        <dbReference type="Proteomes" id="UP000268084"/>
    </source>
</evidence>
<protein>
    <submittedName>
        <fullName evidence="2">Uncharacterized protein</fullName>
    </submittedName>
</protein>
<reference evidence="2 3" key="1">
    <citation type="submission" date="2018-11" db="EMBL/GenBank/DDBJ databases">
        <authorList>
            <person name="Da X."/>
        </authorList>
    </citation>
    <scope>NUCLEOTIDE SEQUENCE [LARGE SCALE GENOMIC DNA]</scope>
    <source>
        <strain evidence="2 3">S14-144</strain>
    </source>
</reference>
<organism evidence="2 3">
    <name type="scientific">Nakamurella antarctica</name>
    <dbReference type="NCBI Taxonomy" id="1902245"/>
    <lineage>
        <taxon>Bacteria</taxon>
        <taxon>Bacillati</taxon>
        <taxon>Actinomycetota</taxon>
        <taxon>Actinomycetes</taxon>
        <taxon>Nakamurellales</taxon>
        <taxon>Nakamurellaceae</taxon>
        <taxon>Nakamurella</taxon>
    </lineage>
</organism>
<feature type="region of interest" description="Disordered" evidence="1">
    <location>
        <begin position="1"/>
        <end position="36"/>
    </location>
</feature>
<evidence type="ECO:0000256" key="1">
    <source>
        <dbReference type="SAM" id="MobiDB-lite"/>
    </source>
</evidence>
<keyword evidence="3" id="KW-1185">Reference proteome</keyword>
<dbReference type="InterPro" id="IPR035172">
    <property type="entry name" value="DUF5302"/>
</dbReference>
<feature type="region of interest" description="Disordered" evidence="1">
    <location>
        <begin position="61"/>
        <end position="90"/>
    </location>
</feature>
<feature type="compositionally biased region" description="Polar residues" evidence="1">
    <location>
        <begin position="67"/>
        <end position="78"/>
    </location>
</feature>